<evidence type="ECO:0000259" key="1">
    <source>
        <dbReference type="Pfam" id="PF03781"/>
    </source>
</evidence>
<dbReference type="PANTHER" id="PTHR23150:SF19">
    <property type="entry name" value="FORMYLGLYCINE-GENERATING ENZYME"/>
    <property type="match status" value="1"/>
</dbReference>
<dbReference type="InterPro" id="IPR051043">
    <property type="entry name" value="Sulfatase_Mod_Factor_Kinase"/>
</dbReference>
<evidence type="ECO:0000313" key="3">
    <source>
        <dbReference type="Proteomes" id="UP000253507"/>
    </source>
</evidence>
<dbReference type="SUPFAM" id="SSF56436">
    <property type="entry name" value="C-type lectin-like"/>
    <property type="match status" value="1"/>
</dbReference>
<dbReference type="Pfam" id="PF03781">
    <property type="entry name" value="FGE-sulfatase"/>
    <property type="match status" value="1"/>
</dbReference>
<comment type="caution">
    <text evidence="2">The sequence shown here is derived from an EMBL/GenBank/DDBJ whole genome shotgun (WGS) entry which is preliminary data.</text>
</comment>
<dbReference type="InterPro" id="IPR042095">
    <property type="entry name" value="SUMF_sf"/>
</dbReference>
<dbReference type="InterPro" id="IPR016187">
    <property type="entry name" value="CTDL_fold"/>
</dbReference>
<feature type="domain" description="Sulfatase-modifying factor enzyme-like" evidence="1">
    <location>
        <begin position="36"/>
        <end position="319"/>
    </location>
</feature>
<dbReference type="Proteomes" id="UP000253507">
    <property type="component" value="Unassembled WGS sequence"/>
</dbReference>
<keyword evidence="3" id="KW-1185">Reference proteome</keyword>
<dbReference type="InterPro" id="IPR005532">
    <property type="entry name" value="SUMF_dom"/>
</dbReference>
<dbReference type="RefSeq" id="WP_114019049.1">
    <property type="nucleotide sequence ID" value="NZ_QOIM01000047.1"/>
</dbReference>
<reference evidence="2 3" key="1">
    <citation type="submission" date="2018-06" db="EMBL/GenBank/DDBJ databases">
        <title>Streptomyces reniochalinae sp. nov. and Streptomyces diacarnus sp. nov. from marine sponges.</title>
        <authorList>
            <person name="Li L."/>
        </authorList>
    </citation>
    <scope>NUCLEOTIDE SEQUENCE [LARGE SCALE GENOMIC DNA]</scope>
    <source>
        <strain evidence="2 3">LHW50302</strain>
    </source>
</reference>
<dbReference type="GO" id="GO:0120147">
    <property type="term" value="F:formylglycine-generating oxidase activity"/>
    <property type="evidence" value="ECO:0007669"/>
    <property type="project" value="TreeGrafter"/>
</dbReference>
<evidence type="ECO:0000313" key="2">
    <source>
        <dbReference type="EMBL" id="RCG13752.1"/>
    </source>
</evidence>
<proteinExistence type="predicted"/>
<organism evidence="2 3">
    <name type="scientific">Streptomyces reniochalinae</name>
    <dbReference type="NCBI Taxonomy" id="2250578"/>
    <lineage>
        <taxon>Bacteria</taxon>
        <taxon>Bacillati</taxon>
        <taxon>Actinomycetota</taxon>
        <taxon>Actinomycetes</taxon>
        <taxon>Kitasatosporales</taxon>
        <taxon>Streptomycetaceae</taxon>
        <taxon>Streptomyces</taxon>
    </lineage>
</organism>
<dbReference type="PANTHER" id="PTHR23150">
    <property type="entry name" value="SULFATASE MODIFYING FACTOR 1, 2"/>
    <property type="match status" value="1"/>
</dbReference>
<dbReference type="EMBL" id="QOIM01000047">
    <property type="protein sequence ID" value="RCG13752.1"/>
    <property type="molecule type" value="Genomic_DNA"/>
</dbReference>
<dbReference type="OrthoDB" id="9768004at2"/>
<sequence>MSACCGPGRAAGPTAAPVAEEADFAVPARTRADVLRGMVRIPGGPFLMGGDDADAVPVDGEGPVREVTVSAFRIDEACVTNARFARFVKATGYRTEAERFGWSYVFGPFVPSTAQASVLSGTVPGAPWWRAVEGAYWRAPEGPGSSVGERDHHPAVHVSWHDASAYARWAGKRLPTEAEWEKAARGGLVQARFPWGDELSPRGRHRCNIWRGRFPTHNTGEDGHVGTAPVNAFGANGYGLYNMAGNVWEWCADRFSADWHAADRPETRSDPAGPSEGANRVLRGGSHLCHHTYCNRYRVAARTANAPDSSTGHGGFRCAVSESALPDH</sequence>
<dbReference type="AlphaFoldDB" id="A0A367E7M6"/>
<name>A0A367E7M6_9ACTN</name>
<gene>
    <name evidence="2" type="ORF">DQ392_31150</name>
</gene>
<protein>
    <submittedName>
        <fullName evidence="2">Formylglycine-generating enzyme family protein</fullName>
    </submittedName>
</protein>
<dbReference type="Gene3D" id="3.90.1580.10">
    <property type="entry name" value="paralog of FGE (formylglycine-generating enzyme)"/>
    <property type="match status" value="1"/>
</dbReference>
<accession>A0A367E7M6</accession>